<accession>A0AAV1TL75</accession>
<feature type="compositionally biased region" description="Basic and acidic residues" evidence="1">
    <location>
        <begin position="1"/>
        <end position="10"/>
    </location>
</feature>
<sequence>MSPKIKREADAATQAKPAKVTDGPSKAAEIQLEEKLAAPKGAMDKMGVVMLGDISDRMNCTESSQRAQTSRYVKVPSEPLSRSVLGAGMTLQALEESPSRKRSPIDF</sequence>
<dbReference type="AlphaFoldDB" id="A0AAV1TL75"/>
<feature type="region of interest" description="Disordered" evidence="1">
    <location>
        <begin position="1"/>
        <end position="27"/>
    </location>
</feature>
<protein>
    <submittedName>
        <fullName evidence="2">Uncharacterized protein</fullName>
    </submittedName>
</protein>
<reference evidence="2" key="1">
    <citation type="submission" date="2024-01" db="EMBL/GenBank/DDBJ databases">
        <authorList>
            <person name="Webb A."/>
        </authorList>
    </citation>
    <scope>NUCLEOTIDE SEQUENCE</scope>
    <source>
        <strain evidence="2">Pm1</strain>
    </source>
</reference>
<dbReference type="EMBL" id="CAKLBY020000058">
    <property type="protein sequence ID" value="CAK7921848.1"/>
    <property type="molecule type" value="Genomic_DNA"/>
</dbReference>
<proteinExistence type="predicted"/>
<evidence type="ECO:0000256" key="1">
    <source>
        <dbReference type="SAM" id="MobiDB-lite"/>
    </source>
</evidence>
<dbReference type="Proteomes" id="UP001162060">
    <property type="component" value="Unassembled WGS sequence"/>
</dbReference>
<evidence type="ECO:0000313" key="2">
    <source>
        <dbReference type="EMBL" id="CAK7921848.1"/>
    </source>
</evidence>
<evidence type="ECO:0000313" key="3">
    <source>
        <dbReference type="Proteomes" id="UP001162060"/>
    </source>
</evidence>
<gene>
    <name evidence="2" type="ORF">PM001_LOCUS7347</name>
</gene>
<name>A0AAV1TL75_9STRA</name>
<comment type="caution">
    <text evidence="2">The sequence shown here is derived from an EMBL/GenBank/DDBJ whole genome shotgun (WGS) entry which is preliminary data.</text>
</comment>
<organism evidence="2 3">
    <name type="scientific">Peronospora matthiolae</name>
    <dbReference type="NCBI Taxonomy" id="2874970"/>
    <lineage>
        <taxon>Eukaryota</taxon>
        <taxon>Sar</taxon>
        <taxon>Stramenopiles</taxon>
        <taxon>Oomycota</taxon>
        <taxon>Peronosporomycetes</taxon>
        <taxon>Peronosporales</taxon>
        <taxon>Peronosporaceae</taxon>
        <taxon>Peronospora</taxon>
    </lineage>
</organism>